<proteinExistence type="inferred from homology"/>
<name>A0A2U2BKE5_ALCFA</name>
<reference evidence="6 7" key="1">
    <citation type="submission" date="2018-05" db="EMBL/GenBank/DDBJ databases">
        <title>Genome Sequence of an Efficient Indole-Degrading Bacterium, Alcaligenes sp.YBY.</title>
        <authorList>
            <person name="Yang B."/>
        </authorList>
    </citation>
    <scope>NUCLEOTIDE SEQUENCE [LARGE SCALE GENOMIC DNA]</scope>
    <source>
        <strain evidence="6 7">YBY</strain>
    </source>
</reference>
<dbReference type="GO" id="GO:0005829">
    <property type="term" value="C:cytosol"/>
    <property type="evidence" value="ECO:0007669"/>
    <property type="project" value="TreeGrafter"/>
</dbReference>
<keyword evidence="3" id="KW-0238">DNA-binding</keyword>
<organism evidence="6 7">
    <name type="scientific">Alcaligenes faecalis</name>
    <dbReference type="NCBI Taxonomy" id="511"/>
    <lineage>
        <taxon>Bacteria</taxon>
        <taxon>Pseudomonadati</taxon>
        <taxon>Pseudomonadota</taxon>
        <taxon>Betaproteobacteria</taxon>
        <taxon>Burkholderiales</taxon>
        <taxon>Alcaligenaceae</taxon>
        <taxon>Alcaligenes</taxon>
    </lineage>
</organism>
<dbReference type="PRINTS" id="PR00039">
    <property type="entry name" value="HTHLYSR"/>
</dbReference>
<dbReference type="PROSITE" id="PS50931">
    <property type="entry name" value="HTH_LYSR"/>
    <property type="match status" value="1"/>
</dbReference>
<dbReference type="InterPro" id="IPR036388">
    <property type="entry name" value="WH-like_DNA-bd_sf"/>
</dbReference>
<dbReference type="InterPro" id="IPR036390">
    <property type="entry name" value="WH_DNA-bd_sf"/>
</dbReference>
<dbReference type="PANTHER" id="PTHR30419:SF28">
    <property type="entry name" value="HTH-TYPE TRANSCRIPTIONAL REGULATOR BSDA"/>
    <property type="match status" value="1"/>
</dbReference>
<dbReference type="PANTHER" id="PTHR30419">
    <property type="entry name" value="HTH-TYPE TRANSCRIPTIONAL REGULATOR YBHD"/>
    <property type="match status" value="1"/>
</dbReference>
<evidence type="ECO:0000313" key="6">
    <source>
        <dbReference type="EMBL" id="PWE14483.1"/>
    </source>
</evidence>
<keyword evidence="4" id="KW-0804">Transcription</keyword>
<dbReference type="FunFam" id="1.10.10.10:FF:000001">
    <property type="entry name" value="LysR family transcriptional regulator"/>
    <property type="match status" value="1"/>
</dbReference>
<dbReference type="SUPFAM" id="SSF46785">
    <property type="entry name" value="Winged helix' DNA-binding domain"/>
    <property type="match status" value="1"/>
</dbReference>
<protein>
    <submittedName>
        <fullName evidence="6">LysR family transcriptional regulator</fullName>
    </submittedName>
</protein>
<feature type="domain" description="HTH lysR-type" evidence="5">
    <location>
        <begin position="7"/>
        <end position="64"/>
    </location>
</feature>
<dbReference type="AlphaFoldDB" id="A0A2U2BKE5"/>
<evidence type="ECO:0000256" key="4">
    <source>
        <dbReference type="ARBA" id="ARBA00023163"/>
    </source>
</evidence>
<dbReference type="Proteomes" id="UP000245216">
    <property type="component" value="Unassembled WGS sequence"/>
</dbReference>
<dbReference type="Pfam" id="PF00126">
    <property type="entry name" value="HTH_1"/>
    <property type="match status" value="1"/>
</dbReference>
<evidence type="ECO:0000259" key="5">
    <source>
        <dbReference type="PROSITE" id="PS50931"/>
    </source>
</evidence>
<dbReference type="STRING" id="511.UZ73_06045"/>
<accession>A0A2U2BKE5</accession>
<dbReference type="Gene3D" id="1.10.10.10">
    <property type="entry name" value="Winged helix-like DNA-binding domain superfamily/Winged helix DNA-binding domain"/>
    <property type="match status" value="1"/>
</dbReference>
<dbReference type="Gene3D" id="3.40.190.10">
    <property type="entry name" value="Periplasmic binding protein-like II"/>
    <property type="match status" value="2"/>
</dbReference>
<evidence type="ECO:0000313" key="7">
    <source>
        <dbReference type="Proteomes" id="UP000245216"/>
    </source>
</evidence>
<sequence>MAMKHEVTLRQFRYFIAAAVSGQFSAAAQAENVSQSAISNAVQSLERQLNVALFERLPHGVELTPQGQAFFHHAHHVIDAVSDALNHADLRRQNIEGQIRVAAGYTVLGYFLPDLISRFKHSYPNIDIELVDMERPEMEAALQDERIDLGVAILSNITDLALFGHHRLSSSRRRLWVSDQHALANESSVSLGQINNYPYIFLTVDDADTAAMRHWGSPGFPERVAMRTRSLEAVRGLVAYGFGVTILSDMVYRPWSLEGKRIHAIGINDTVESVEVGLLWPKGREPEGLVALFQRFLIQACDHDMARAGMGSRRGGGLL</sequence>
<dbReference type="SUPFAM" id="SSF53850">
    <property type="entry name" value="Periplasmic binding protein-like II"/>
    <property type="match status" value="1"/>
</dbReference>
<evidence type="ECO:0000256" key="2">
    <source>
        <dbReference type="ARBA" id="ARBA00023015"/>
    </source>
</evidence>
<evidence type="ECO:0000256" key="3">
    <source>
        <dbReference type="ARBA" id="ARBA00023125"/>
    </source>
</evidence>
<dbReference type="InterPro" id="IPR005119">
    <property type="entry name" value="LysR_subst-bd"/>
</dbReference>
<dbReference type="GO" id="GO:0003677">
    <property type="term" value="F:DNA binding"/>
    <property type="evidence" value="ECO:0007669"/>
    <property type="project" value="UniProtKB-KW"/>
</dbReference>
<comment type="similarity">
    <text evidence="1">Belongs to the LysR transcriptional regulatory family.</text>
</comment>
<gene>
    <name evidence="6" type="ORF">DF183_07095</name>
</gene>
<dbReference type="GO" id="GO:0003700">
    <property type="term" value="F:DNA-binding transcription factor activity"/>
    <property type="evidence" value="ECO:0007669"/>
    <property type="project" value="InterPro"/>
</dbReference>
<reference evidence="6 7" key="2">
    <citation type="submission" date="2018-05" db="EMBL/GenBank/DDBJ databases">
        <authorList>
            <person name="Lanie J.A."/>
            <person name="Ng W.-L."/>
            <person name="Kazmierczak K.M."/>
            <person name="Andrzejewski T.M."/>
            <person name="Davidsen T.M."/>
            <person name="Wayne K.J."/>
            <person name="Tettelin H."/>
            <person name="Glass J.I."/>
            <person name="Rusch D."/>
            <person name="Podicherti R."/>
            <person name="Tsui H.-C.T."/>
            <person name="Winkler M.E."/>
        </authorList>
    </citation>
    <scope>NUCLEOTIDE SEQUENCE [LARGE SCALE GENOMIC DNA]</scope>
    <source>
        <strain evidence="6 7">YBY</strain>
    </source>
</reference>
<dbReference type="InterPro" id="IPR000847">
    <property type="entry name" value="LysR_HTH_N"/>
</dbReference>
<dbReference type="Pfam" id="PF03466">
    <property type="entry name" value="LysR_substrate"/>
    <property type="match status" value="1"/>
</dbReference>
<comment type="caution">
    <text evidence="6">The sequence shown here is derived from an EMBL/GenBank/DDBJ whole genome shotgun (WGS) entry which is preliminary data.</text>
</comment>
<evidence type="ECO:0000256" key="1">
    <source>
        <dbReference type="ARBA" id="ARBA00009437"/>
    </source>
</evidence>
<keyword evidence="2" id="KW-0805">Transcription regulation</keyword>
<dbReference type="EMBL" id="QEXO01000002">
    <property type="protein sequence ID" value="PWE14483.1"/>
    <property type="molecule type" value="Genomic_DNA"/>
</dbReference>
<dbReference type="InterPro" id="IPR050950">
    <property type="entry name" value="HTH-type_LysR_regulators"/>
</dbReference>